<dbReference type="RefSeq" id="WP_123522130.1">
    <property type="nucleotide sequence ID" value="NZ_JBHLWF010000013.1"/>
</dbReference>
<dbReference type="EMBL" id="SMAF01000002">
    <property type="protein sequence ID" value="TCT00846.1"/>
    <property type="molecule type" value="Genomic_DNA"/>
</dbReference>
<dbReference type="AlphaFoldDB" id="A0A4R3LMI9"/>
<reference evidence="1 2" key="1">
    <citation type="submission" date="2019-03" db="EMBL/GenBank/DDBJ databases">
        <title>Genomic Encyclopedia of Type Strains, Phase IV (KMG-IV): sequencing the most valuable type-strain genomes for metagenomic binning, comparative biology and taxonomic classification.</title>
        <authorList>
            <person name="Goeker M."/>
        </authorList>
    </citation>
    <scope>NUCLEOTIDE SEQUENCE [LARGE SCALE GENOMIC DNA]</scope>
    <source>
        <strain evidence="1 2">DSM 21944</strain>
    </source>
</reference>
<gene>
    <name evidence="1" type="ORF">EDC25_102215</name>
</gene>
<organism evidence="1 2">
    <name type="scientific">Pseudofulvimonas gallinarii</name>
    <dbReference type="NCBI Taxonomy" id="634155"/>
    <lineage>
        <taxon>Bacteria</taxon>
        <taxon>Pseudomonadati</taxon>
        <taxon>Pseudomonadota</taxon>
        <taxon>Gammaproteobacteria</taxon>
        <taxon>Lysobacterales</taxon>
        <taxon>Rhodanobacteraceae</taxon>
        <taxon>Pseudofulvimonas</taxon>
    </lineage>
</organism>
<proteinExistence type="predicted"/>
<keyword evidence="2" id="KW-1185">Reference proteome</keyword>
<name>A0A4R3LMI9_9GAMM</name>
<evidence type="ECO:0000313" key="1">
    <source>
        <dbReference type="EMBL" id="TCT00846.1"/>
    </source>
</evidence>
<dbReference type="Proteomes" id="UP000294599">
    <property type="component" value="Unassembled WGS sequence"/>
</dbReference>
<dbReference type="OrthoDB" id="9799416at2"/>
<sequence>MKLRPHQRAAYDNEMAQARRAEAAGDLDAAFSHLERAHILGQRNTRAHTRAHLHMLRIGWRRRDPRELAGQLLRIPAALTKSLIWVPVGNTGGANVSAIKPMPIPADLKPYLD</sequence>
<comment type="caution">
    <text evidence="1">The sequence shown here is derived from an EMBL/GenBank/DDBJ whole genome shotgun (WGS) entry which is preliminary data.</text>
</comment>
<accession>A0A4R3LMI9</accession>
<evidence type="ECO:0000313" key="2">
    <source>
        <dbReference type="Proteomes" id="UP000294599"/>
    </source>
</evidence>
<dbReference type="Pfam" id="PF12487">
    <property type="entry name" value="DUF3703"/>
    <property type="match status" value="1"/>
</dbReference>
<protein>
    <submittedName>
        <fullName evidence="1">Uncharacterized protein DUF3703</fullName>
    </submittedName>
</protein>
<dbReference type="InterPro" id="IPR022172">
    <property type="entry name" value="DUF3703"/>
</dbReference>